<comment type="caution">
    <text evidence="2">The sequence shown here is derived from an EMBL/GenBank/DDBJ whole genome shotgun (WGS) entry which is preliminary data.</text>
</comment>
<reference evidence="3" key="1">
    <citation type="submission" date="2020-09" db="EMBL/GenBank/DDBJ databases">
        <title>Whole genome shotgun sequence of Streptomyces cinnamonensis NBRC 15873.</title>
        <authorList>
            <person name="Komaki H."/>
            <person name="Tamura T."/>
        </authorList>
    </citation>
    <scope>NUCLEOTIDE SEQUENCE [LARGE SCALE GENOMIC DNA]</scope>
    <source>
        <strain evidence="3">NBRC 15873</strain>
    </source>
</reference>
<dbReference type="EMBL" id="BNDV01000010">
    <property type="protein sequence ID" value="GHI15196.1"/>
    <property type="molecule type" value="Genomic_DNA"/>
</dbReference>
<dbReference type="Gene3D" id="3.40.50.300">
    <property type="entry name" value="P-loop containing nucleotide triphosphate hydrolases"/>
    <property type="match status" value="1"/>
</dbReference>
<accession>A0ABQ3NR14</accession>
<sequence>MGLKKAVYEDELPGLQTELIKLQEWVRAEGARLVVVFEGRDAAGKGGTIKRVPAPARTAQRRSGWMVTQLQEDRISLPTSTGAKPLGVFSMSVPS</sequence>
<organism evidence="2 3">
    <name type="scientific">Streptomyces virginiae</name>
    <name type="common">Streptomyces cinnamonensis</name>
    <dbReference type="NCBI Taxonomy" id="1961"/>
    <lineage>
        <taxon>Bacteria</taxon>
        <taxon>Bacillati</taxon>
        <taxon>Actinomycetota</taxon>
        <taxon>Actinomycetes</taxon>
        <taxon>Kitasatosporales</taxon>
        <taxon>Streptomycetaceae</taxon>
        <taxon>Streptomyces</taxon>
    </lineage>
</organism>
<name>A0ABQ3NR14_STRVG</name>
<proteinExistence type="predicted"/>
<keyword evidence="3" id="KW-1185">Reference proteome</keyword>
<gene>
    <name evidence="2" type="ORF">Scinn_46590</name>
</gene>
<dbReference type="PANTHER" id="PTHR34383:SF1">
    <property type="entry name" value="ADP-POLYPHOSPHATE PHOSPHOTRANSFERASE"/>
    <property type="match status" value="1"/>
</dbReference>
<feature type="domain" description="Polyphosphate kinase-2-related" evidence="1">
    <location>
        <begin position="3"/>
        <end position="52"/>
    </location>
</feature>
<protein>
    <recommendedName>
        <fullName evidence="1">Polyphosphate kinase-2-related domain-containing protein</fullName>
    </recommendedName>
</protein>
<dbReference type="Proteomes" id="UP000660554">
    <property type="component" value="Unassembled WGS sequence"/>
</dbReference>
<dbReference type="PANTHER" id="PTHR34383">
    <property type="entry name" value="POLYPHOSPHATE:AMP PHOSPHOTRANSFERASE-RELATED"/>
    <property type="match status" value="1"/>
</dbReference>
<evidence type="ECO:0000313" key="2">
    <source>
        <dbReference type="EMBL" id="GHI15196.1"/>
    </source>
</evidence>
<dbReference type="InterPro" id="IPR022488">
    <property type="entry name" value="PPK2-related"/>
</dbReference>
<evidence type="ECO:0000313" key="3">
    <source>
        <dbReference type="Proteomes" id="UP000660554"/>
    </source>
</evidence>
<evidence type="ECO:0000259" key="1">
    <source>
        <dbReference type="Pfam" id="PF03976"/>
    </source>
</evidence>
<dbReference type="InterPro" id="IPR027417">
    <property type="entry name" value="P-loop_NTPase"/>
</dbReference>
<dbReference type="Pfam" id="PF03976">
    <property type="entry name" value="PPK2"/>
    <property type="match status" value="1"/>
</dbReference>